<dbReference type="PANTHER" id="PTHR44688">
    <property type="entry name" value="DNA-BINDING TRANSCRIPTIONAL ACTIVATOR DEVR_DOSR"/>
    <property type="match status" value="1"/>
</dbReference>
<proteinExistence type="predicted"/>
<evidence type="ECO:0000259" key="4">
    <source>
        <dbReference type="PROSITE" id="PS50043"/>
    </source>
</evidence>
<dbReference type="PROSITE" id="PS00622">
    <property type="entry name" value="HTH_LUXR_1"/>
    <property type="match status" value="1"/>
</dbReference>
<sequence>MGVDQKTLKALSVSLRDLRAVPDGTIPPKTIAALAEIARPGMRLRIDLEASAAIGVPLVTLAAPQSGAQLFANLTKRQRQVAELIVEGRSNRQIADILGISLGTVKDHVHAILQRLELPSRTAVIAAARA</sequence>
<evidence type="ECO:0000256" key="3">
    <source>
        <dbReference type="ARBA" id="ARBA00023163"/>
    </source>
</evidence>
<dbReference type="CDD" id="cd06170">
    <property type="entry name" value="LuxR_C_like"/>
    <property type="match status" value="1"/>
</dbReference>
<dbReference type="AlphaFoldDB" id="A0AAN0NM85"/>
<name>A0AAN0NM85_9RHOB</name>
<dbReference type="PRINTS" id="PR00038">
    <property type="entry name" value="HTHLUXR"/>
</dbReference>
<protein>
    <submittedName>
        <fullName evidence="5">LuxR C-terminal-related transcriptional regulator</fullName>
    </submittedName>
</protein>
<dbReference type="PROSITE" id="PS50043">
    <property type="entry name" value="HTH_LUXR_2"/>
    <property type="match status" value="1"/>
</dbReference>
<keyword evidence="6" id="KW-1185">Reference proteome</keyword>
<dbReference type="InterPro" id="IPR036388">
    <property type="entry name" value="WH-like_DNA-bd_sf"/>
</dbReference>
<dbReference type="Gene3D" id="1.10.10.10">
    <property type="entry name" value="Winged helix-like DNA-binding domain superfamily/Winged helix DNA-binding domain"/>
    <property type="match status" value="1"/>
</dbReference>
<organism evidence="5 6">
    <name type="scientific">Yoonia rhodophyticola</name>
    <dbReference type="NCBI Taxonomy" id="3137370"/>
    <lineage>
        <taxon>Bacteria</taxon>
        <taxon>Pseudomonadati</taxon>
        <taxon>Pseudomonadota</taxon>
        <taxon>Alphaproteobacteria</taxon>
        <taxon>Rhodobacterales</taxon>
        <taxon>Paracoccaceae</taxon>
        <taxon>Yoonia</taxon>
    </lineage>
</organism>
<dbReference type="SMART" id="SM00421">
    <property type="entry name" value="HTH_LUXR"/>
    <property type="match status" value="1"/>
</dbReference>
<gene>
    <name evidence="5" type="ORF">AABB31_11495</name>
</gene>
<dbReference type="GO" id="GO:0006355">
    <property type="term" value="P:regulation of DNA-templated transcription"/>
    <property type="evidence" value="ECO:0007669"/>
    <property type="project" value="InterPro"/>
</dbReference>
<keyword evidence="2" id="KW-0238">DNA-binding</keyword>
<dbReference type="InterPro" id="IPR000792">
    <property type="entry name" value="Tscrpt_reg_LuxR_C"/>
</dbReference>
<keyword evidence="1" id="KW-0805">Transcription regulation</keyword>
<evidence type="ECO:0000256" key="2">
    <source>
        <dbReference type="ARBA" id="ARBA00023125"/>
    </source>
</evidence>
<dbReference type="Proteomes" id="UP001470809">
    <property type="component" value="Chromosome"/>
</dbReference>
<reference evidence="6" key="1">
    <citation type="submission" date="2024-04" db="EMBL/GenBank/DDBJ databases">
        <title>Phylogenomic analyses of a clade within the roseobacter group suggest taxonomic reassignments of species of the genera Aestuariivita, Citreicella, Loktanella, Nautella, Pelagibaca, Ruegeria, Thalassobius, Thiobacimonas and Tropicibacter, and the proposal o.</title>
        <authorList>
            <person name="Jeon C.O."/>
        </authorList>
    </citation>
    <scope>NUCLEOTIDE SEQUENCE [LARGE SCALE GENOMIC DNA]</scope>
    <source>
        <strain evidence="6">SS1-5</strain>
    </source>
</reference>
<accession>A0AAN0NM85</accession>
<feature type="domain" description="HTH luxR-type" evidence="4">
    <location>
        <begin position="67"/>
        <end position="130"/>
    </location>
</feature>
<dbReference type="EMBL" id="CP151767">
    <property type="protein sequence ID" value="WZU69404.1"/>
    <property type="molecule type" value="Genomic_DNA"/>
</dbReference>
<dbReference type="KEGG" id="yrh:AABB31_11495"/>
<dbReference type="InterPro" id="IPR016032">
    <property type="entry name" value="Sig_transdc_resp-reg_C-effctor"/>
</dbReference>
<keyword evidence="3" id="KW-0804">Transcription</keyword>
<evidence type="ECO:0000256" key="1">
    <source>
        <dbReference type="ARBA" id="ARBA00023015"/>
    </source>
</evidence>
<dbReference type="Pfam" id="PF00196">
    <property type="entry name" value="GerE"/>
    <property type="match status" value="1"/>
</dbReference>
<dbReference type="PANTHER" id="PTHR44688:SF16">
    <property type="entry name" value="DNA-BINDING TRANSCRIPTIONAL ACTIVATOR DEVR_DOSR"/>
    <property type="match status" value="1"/>
</dbReference>
<dbReference type="SUPFAM" id="SSF46894">
    <property type="entry name" value="C-terminal effector domain of the bipartite response regulators"/>
    <property type="match status" value="1"/>
</dbReference>
<dbReference type="RefSeq" id="WP_342078697.1">
    <property type="nucleotide sequence ID" value="NZ_CP151767.2"/>
</dbReference>
<evidence type="ECO:0000313" key="6">
    <source>
        <dbReference type="Proteomes" id="UP001470809"/>
    </source>
</evidence>
<reference evidence="5 6" key="2">
    <citation type="submission" date="2024-08" db="EMBL/GenBank/DDBJ databases">
        <title>Phylogenomic analyses of a clade within the roseobacter group suggest taxonomic reassignments of species of the genera Aestuariivita, Citreicella, Loktanella, Nautella, Pelagibaca, Ruegeria, Thalassobius, Thiobacimonas and Tropicibacter, and the proposal o.</title>
        <authorList>
            <person name="Jeon C.O."/>
        </authorList>
    </citation>
    <scope>NUCLEOTIDE SEQUENCE [LARGE SCALE GENOMIC DNA]</scope>
    <source>
        <strain evidence="5 6">SS1-5</strain>
    </source>
</reference>
<evidence type="ECO:0000313" key="5">
    <source>
        <dbReference type="EMBL" id="WZU69404.1"/>
    </source>
</evidence>
<dbReference type="GO" id="GO:0003677">
    <property type="term" value="F:DNA binding"/>
    <property type="evidence" value="ECO:0007669"/>
    <property type="project" value="UniProtKB-KW"/>
</dbReference>